<gene>
    <name evidence="1" type="ORF">GMARGA_LOCUS30683</name>
</gene>
<protein>
    <submittedName>
        <fullName evidence="1">11646_t:CDS:1</fullName>
    </submittedName>
</protein>
<dbReference type="EMBL" id="CAJVQB010043864">
    <property type="protein sequence ID" value="CAG8831494.1"/>
    <property type="molecule type" value="Genomic_DNA"/>
</dbReference>
<reference evidence="1 2" key="1">
    <citation type="submission" date="2021-06" db="EMBL/GenBank/DDBJ databases">
        <authorList>
            <person name="Kallberg Y."/>
            <person name="Tangrot J."/>
            <person name="Rosling A."/>
        </authorList>
    </citation>
    <scope>NUCLEOTIDE SEQUENCE [LARGE SCALE GENOMIC DNA]</scope>
    <source>
        <strain evidence="1 2">120-4 pot B 10/14</strain>
    </source>
</reference>
<evidence type="ECO:0000313" key="1">
    <source>
        <dbReference type="EMBL" id="CAG8831494.1"/>
    </source>
</evidence>
<sequence>MSVENKKEIKLKRKFKEQKYNKEMMLGNEKEINFKRKFLNPKYEEMKKTKPYNLQEIFEKKIKVGRCFSGLYDENYRIVKILEMHPEKNYVKVLVDDESKHKTIKCGKMPKDTDKIKYDLVNGYWSDDNKFYVKIIHFLIEKEIVYYGVTINDKEHKGGCFGGDPMWHHKIFSDSKTKGYIFNY</sequence>
<name>A0ABN7WGD9_GIGMA</name>
<organism evidence="1 2">
    <name type="scientific">Gigaspora margarita</name>
    <dbReference type="NCBI Taxonomy" id="4874"/>
    <lineage>
        <taxon>Eukaryota</taxon>
        <taxon>Fungi</taxon>
        <taxon>Fungi incertae sedis</taxon>
        <taxon>Mucoromycota</taxon>
        <taxon>Glomeromycotina</taxon>
        <taxon>Glomeromycetes</taxon>
        <taxon>Diversisporales</taxon>
        <taxon>Gigasporaceae</taxon>
        <taxon>Gigaspora</taxon>
    </lineage>
</organism>
<comment type="caution">
    <text evidence="1">The sequence shown here is derived from an EMBL/GenBank/DDBJ whole genome shotgun (WGS) entry which is preliminary data.</text>
</comment>
<keyword evidence="2" id="KW-1185">Reference proteome</keyword>
<evidence type="ECO:0000313" key="2">
    <source>
        <dbReference type="Proteomes" id="UP000789901"/>
    </source>
</evidence>
<proteinExistence type="predicted"/>
<accession>A0ABN7WGD9</accession>
<dbReference type="Proteomes" id="UP000789901">
    <property type="component" value="Unassembled WGS sequence"/>
</dbReference>